<evidence type="ECO:0000313" key="2">
    <source>
        <dbReference type="EMBL" id="CAG9120933.1"/>
    </source>
</evidence>
<comment type="caution">
    <text evidence="2">The sequence shown here is derived from an EMBL/GenBank/DDBJ whole genome shotgun (WGS) entry which is preliminary data.</text>
</comment>
<evidence type="ECO:0000256" key="1">
    <source>
        <dbReference type="SAM" id="MobiDB-lite"/>
    </source>
</evidence>
<accession>A0A8S4EZG1</accession>
<evidence type="ECO:0000313" key="3">
    <source>
        <dbReference type="Proteomes" id="UP000653454"/>
    </source>
</evidence>
<organism evidence="2 3">
    <name type="scientific">Plutella xylostella</name>
    <name type="common">Diamondback moth</name>
    <name type="synonym">Plutella maculipennis</name>
    <dbReference type="NCBI Taxonomy" id="51655"/>
    <lineage>
        <taxon>Eukaryota</taxon>
        <taxon>Metazoa</taxon>
        <taxon>Ecdysozoa</taxon>
        <taxon>Arthropoda</taxon>
        <taxon>Hexapoda</taxon>
        <taxon>Insecta</taxon>
        <taxon>Pterygota</taxon>
        <taxon>Neoptera</taxon>
        <taxon>Endopterygota</taxon>
        <taxon>Lepidoptera</taxon>
        <taxon>Glossata</taxon>
        <taxon>Ditrysia</taxon>
        <taxon>Yponomeutoidea</taxon>
        <taxon>Plutellidae</taxon>
        <taxon>Plutella</taxon>
    </lineage>
</organism>
<dbReference type="Proteomes" id="UP000653454">
    <property type="component" value="Unassembled WGS sequence"/>
</dbReference>
<gene>
    <name evidence="2" type="ORF">PLXY2_LOCUS7325</name>
</gene>
<sequence>MFSFTPGLLSQQQRKFSHIYECLRTINIRCEHVNVECKQWQNRQNSCRYTHRHPAHIARRVAGSAAILIVTTGYWRCTVAPLPGNCRVIASEVTSQMEQFDAGPPDTTCLMVLVTAAEPPQPAGAALADAPPTKLPSSPQTDHRPQPLVASDRDFLYIFMLWLVTANGYT</sequence>
<dbReference type="EMBL" id="CAJHNJ030000024">
    <property type="protein sequence ID" value="CAG9120933.1"/>
    <property type="molecule type" value="Genomic_DNA"/>
</dbReference>
<proteinExistence type="predicted"/>
<feature type="region of interest" description="Disordered" evidence="1">
    <location>
        <begin position="122"/>
        <end position="147"/>
    </location>
</feature>
<dbReference type="AlphaFoldDB" id="A0A8S4EZG1"/>
<name>A0A8S4EZG1_PLUXY</name>
<keyword evidence="3" id="KW-1185">Reference proteome</keyword>
<reference evidence="2" key="1">
    <citation type="submission" date="2020-11" db="EMBL/GenBank/DDBJ databases">
        <authorList>
            <person name="Whiteford S."/>
        </authorList>
    </citation>
    <scope>NUCLEOTIDE SEQUENCE</scope>
</reference>
<protein>
    <submittedName>
        <fullName evidence="2">(diamondback moth) hypothetical protein</fullName>
    </submittedName>
</protein>